<dbReference type="InterPro" id="IPR044445">
    <property type="entry name" value="DHX9_DSRM_1"/>
</dbReference>
<evidence type="ECO:0000259" key="11">
    <source>
        <dbReference type="PROSITE" id="PS50137"/>
    </source>
</evidence>
<name>A0A1I7UYT0_9PELO</name>
<evidence type="ECO:0000256" key="2">
    <source>
        <dbReference type="ARBA" id="ARBA00008792"/>
    </source>
</evidence>
<dbReference type="GO" id="GO:0003725">
    <property type="term" value="F:double-stranded RNA binding"/>
    <property type="evidence" value="ECO:0007669"/>
    <property type="project" value="InterPro"/>
</dbReference>
<dbReference type="STRING" id="1561998.A0A1I7UYT0"/>
<dbReference type="Proteomes" id="UP000095282">
    <property type="component" value="Unplaced"/>
</dbReference>
<comment type="subcellular location">
    <subcellularLocation>
        <location evidence="1">Nucleus</location>
    </subcellularLocation>
</comment>
<keyword evidence="12" id="KW-1185">Reference proteome</keyword>
<evidence type="ECO:0000256" key="4">
    <source>
        <dbReference type="ARBA" id="ARBA00022737"/>
    </source>
</evidence>
<proteinExistence type="inferred from homology"/>
<evidence type="ECO:0000256" key="7">
    <source>
        <dbReference type="ARBA" id="ARBA00022806"/>
    </source>
</evidence>
<dbReference type="GO" id="GO:0040029">
    <property type="term" value="P:epigenetic regulation of gene expression"/>
    <property type="evidence" value="ECO:0007669"/>
    <property type="project" value="UniProtKB-ARBA"/>
</dbReference>
<evidence type="ECO:0000256" key="9">
    <source>
        <dbReference type="ARBA" id="ARBA00023242"/>
    </source>
</evidence>
<keyword evidence="5" id="KW-0547">Nucleotide-binding</keyword>
<feature type="domain" description="DRBM" evidence="11">
    <location>
        <begin position="4"/>
        <end position="73"/>
    </location>
</feature>
<evidence type="ECO:0000313" key="12">
    <source>
        <dbReference type="Proteomes" id="UP000095282"/>
    </source>
</evidence>
<keyword evidence="9" id="KW-0539">Nucleus</keyword>
<dbReference type="GO" id="GO:0016787">
    <property type="term" value="F:hydrolase activity"/>
    <property type="evidence" value="ECO:0007669"/>
    <property type="project" value="UniProtKB-KW"/>
</dbReference>
<organism evidence="12 13">
    <name type="scientific">Caenorhabditis tropicalis</name>
    <dbReference type="NCBI Taxonomy" id="1561998"/>
    <lineage>
        <taxon>Eukaryota</taxon>
        <taxon>Metazoa</taxon>
        <taxon>Ecdysozoa</taxon>
        <taxon>Nematoda</taxon>
        <taxon>Chromadorea</taxon>
        <taxon>Rhabditida</taxon>
        <taxon>Rhabditina</taxon>
        <taxon>Rhabditomorpha</taxon>
        <taxon>Rhabditoidea</taxon>
        <taxon>Rhabditidae</taxon>
        <taxon>Peloderinae</taxon>
        <taxon>Caenorhabditis</taxon>
    </lineage>
</organism>
<dbReference type="CDD" id="cd19854">
    <property type="entry name" value="DSRM_DHX9_rpt1"/>
    <property type="match status" value="1"/>
</dbReference>
<evidence type="ECO:0000256" key="8">
    <source>
        <dbReference type="ARBA" id="ARBA00022840"/>
    </source>
</evidence>
<dbReference type="AlphaFoldDB" id="A0A1I7UYT0"/>
<dbReference type="FunFam" id="3.30.160.20:FF:000028">
    <property type="entry name" value="ATP-dependent RNA helicase A"/>
    <property type="match status" value="1"/>
</dbReference>
<keyword evidence="7" id="KW-0347">Helicase</keyword>
<dbReference type="SMART" id="SM00358">
    <property type="entry name" value="DSRM"/>
    <property type="match status" value="2"/>
</dbReference>
<evidence type="ECO:0000256" key="6">
    <source>
        <dbReference type="ARBA" id="ARBA00022801"/>
    </source>
</evidence>
<keyword evidence="8" id="KW-0067">ATP-binding</keyword>
<dbReference type="PROSITE" id="PS50137">
    <property type="entry name" value="DS_RBD"/>
    <property type="match status" value="2"/>
</dbReference>
<dbReference type="WBParaSite" id="Csp11.Scaffold630.g20695.t1">
    <property type="protein sequence ID" value="Csp11.Scaffold630.g20695.t1"/>
    <property type="gene ID" value="Csp11.Scaffold630.g20695"/>
</dbReference>
<dbReference type="FunFam" id="3.30.160.20:FF:000026">
    <property type="entry name" value="ATP-dependent RNA helicase A"/>
    <property type="match status" value="1"/>
</dbReference>
<evidence type="ECO:0000256" key="3">
    <source>
        <dbReference type="ARBA" id="ARBA00012552"/>
    </source>
</evidence>
<dbReference type="GO" id="GO:0003724">
    <property type="term" value="F:RNA helicase activity"/>
    <property type="evidence" value="ECO:0007669"/>
    <property type="project" value="UniProtKB-EC"/>
</dbReference>
<dbReference type="EC" id="3.6.4.13" evidence="3"/>
<protein>
    <recommendedName>
        <fullName evidence="3">RNA helicase</fullName>
        <ecNumber evidence="3">3.6.4.13</ecNumber>
    </recommendedName>
</protein>
<dbReference type="InterPro" id="IPR044446">
    <property type="entry name" value="DHX9_DSRM_2"/>
</dbReference>
<comment type="similarity">
    <text evidence="2">Belongs to the DEAD box helicase family. DEAH subfamily.</text>
</comment>
<keyword evidence="6" id="KW-0378">Hydrolase</keyword>
<evidence type="ECO:0000313" key="13">
    <source>
        <dbReference type="WBParaSite" id="Csp11.Scaffold630.g20695.t1"/>
    </source>
</evidence>
<evidence type="ECO:0000256" key="1">
    <source>
        <dbReference type="ARBA" id="ARBA00004123"/>
    </source>
</evidence>
<feature type="domain" description="DRBM" evidence="11">
    <location>
        <begin position="175"/>
        <end position="248"/>
    </location>
</feature>
<dbReference type="CDD" id="cd19855">
    <property type="entry name" value="DSRM_DHX9_rpt2"/>
    <property type="match status" value="1"/>
</dbReference>
<dbReference type="Pfam" id="PF00035">
    <property type="entry name" value="dsrm"/>
    <property type="match status" value="2"/>
</dbReference>
<dbReference type="eggNOG" id="KOG0921">
    <property type="taxonomic scope" value="Eukaryota"/>
</dbReference>
<evidence type="ECO:0000256" key="5">
    <source>
        <dbReference type="ARBA" id="ARBA00022741"/>
    </source>
</evidence>
<dbReference type="Gene3D" id="3.30.160.20">
    <property type="match status" value="2"/>
</dbReference>
<keyword evidence="4" id="KW-0677">Repeat</keyword>
<sequence length="269" mass="30343">MSRDIKEFLYAWLGKNKFSAPIYETKNENRSSKQRFKCELRVPSFPYMAFGNSTNKKDAATNAALDFCQYLVREGKMKECDIPSLTSSSLEASSTWQNSSFVEPGTLFCGEEDSMPHQGPSVDDPVQNIRLPWSNAYDRDEVTHHQYVTQKAEEIAASETVDHKSIFHGGWTMENSKKALNEYLQKMRLPQVGYNTKIKEANTVKTMETAAQVFVPQLNRTIIGKGSGSNKKVSEAGCAMNIVRQMFHLNIMQAYSGPTKKPKLALFLT</sequence>
<dbReference type="GO" id="GO:0005634">
    <property type="term" value="C:nucleus"/>
    <property type="evidence" value="ECO:0007669"/>
    <property type="project" value="UniProtKB-SubCell"/>
</dbReference>
<dbReference type="SUPFAM" id="SSF54768">
    <property type="entry name" value="dsRNA-binding domain-like"/>
    <property type="match status" value="2"/>
</dbReference>
<evidence type="ECO:0000256" key="10">
    <source>
        <dbReference type="PROSITE-ProRule" id="PRU00266"/>
    </source>
</evidence>
<reference evidence="13" key="1">
    <citation type="submission" date="2016-11" db="UniProtKB">
        <authorList>
            <consortium name="WormBaseParasite"/>
        </authorList>
    </citation>
    <scope>IDENTIFICATION</scope>
</reference>
<keyword evidence="10" id="KW-0694">RNA-binding</keyword>
<dbReference type="InterPro" id="IPR014720">
    <property type="entry name" value="dsRBD_dom"/>
</dbReference>
<dbReference type="GO" id="GO:0005524">
    <property type="term" value="F:ATP binding"/>
    <property type="evidence" value="ECO:0007669"/>
    <property type="project" value="UniProtKB-KW"/>
</dbReference>
<accession>A0A1I7UYT0</accession>